<keyword evidence="2" id="KW-0812">Transmembrane</keyword>
<dbReference type="EMBL" id="JACHFN010000003">
    <property type="protein sequence ID" value="MBB5233584.1"/>
    <property type="molecule type" value="Genomic_DNA"/>
</dbReference>
<reference evidence="3 4" key="1">
    <citation type="submission" date="2020-08" db="EMBL/GenBank/DDBJ databases">
        <title>Genomic Encyclopedia of Type Strains, Phase IV (KMG-IV): sequencing the most valuable type-strain genomes for metagenomic binning, comparative biology and taxonomic classification.</title>
        <authorList>
            <person name="Goeker M."/>
        </authorList>
    </citation>
    <scope>NUCLEOTIDE SEQUENCE [LARGE SCALE GENOMIC DNA]</scope>
    <source>
        <strain evidence="3 4">DSM 101791</strain>
    </source>
</reference>
<evidence type="ECO:0000256" key="2">
    <source>
        <dbReference type="SAM" id="Phobius"/>
    </source>
</evidence>
<dbReference type="Pfam" id="PF10741">
    <property type="entry name" value="T2SSM_b"/>
    <property type="match status" value="1"/>
</dbReference>
<dbReference type="Gene3D" id="3.30.70.60">
    <property type="match status" value="1"/>
</dbReference>
<dbReference type="InterPro" id="IPR014717">
    <property type="entry name" value="Transl_elong_EF1B/ribsomal_bS6"/>
</dbReference>
<evidence type="ECO:0000256" key="1">
    <source>
        <dbReference type="SAM" id="MobiDB-lite"/>
    </source>
</evidence>
<protein>
    <submittedName>
        <fullName evidence="3">Type IV pilus assembly protein PilO</fullName>
    </submittedName>
</protein>
<proteinExistence type="predicted"/>
<accession>A0A7W8LPD9</accession>
<gene>
    <name evidence="3" type="ORF">HNQ09_001014</name>
</gene>
<evidence type="ECO:0000313" key="4">
    <source>
        <dbReference type="Proteomes" id="UP000525389"/>
    </source>
</evidence>
<keyword evidence="2" id="KW-0472">Membrane</keyword>
<dbReference type="Proteomes" id="UP000525389">
    <property type="component" value="Unassembled WGS sequence"/>
</dbReference>
<keyword evidence="4" id="KW-1185">Reference proteome</keyword>
<feature type="transmembrane region" description="Helical" evidence="2">
    <location>
        <begin position="6"/>
        <end position="28"/>
    </location>
</feature>
<name>A0A7W8LPD9_9DEIO</name>
<dbReference type="RefSeq" id="WP_184026324.1">
    <property type="nucleotide sequence ID" value="NZ_JACHFN010000003.1"/>
</dbReference>
<dbReference type="AlphaFoldDB" id="A0A7W8LPD9"/>
<comment type="caution">
    <text evidence="3">The sequence shown here is derived from an EMBL/GenBank/DDBJ whole genome shotgun (WGS) entry which is preliminary data.</text>
</comment>
<evidence type="ECO:0000313" key="3">
    <source>
        <dbReference type="EMBL" id="MBB5233584.1"/>
    </source>
</evidence>
<feature type="region of interest" description="Disordered" evidence="1">
    <location>
        <begin position="186"/>
        <end position="215"/>
    </location>
</feature>
<keyword evidence="2" id="KW-1133">Transmembrane helix</keyword>
<dbReference type="InterPro" id="IPR034756">
    <property type="entry name" value="T2SSM_b"/>
</dbReference>
<organism evidence="3 4">
    <name type="scientific">Deinococcus budaensis</name>
    <dbReference type="NCBI Taxonomy" id="1665626"/>
    <lineage>
        <taxon>Bacteria</taxon>
        <taxon>Thermotogati</taxon>
        <taxon>Deinococcota</taxon>
        <taxon>Deinococci</taxon>
        <taxon>Deinococcales</taxon>
        <taxon>Deinococcaceae</taxon>
        <taxon>Deinococcus</taxon>
    </lineage>
</organism>
<sequence length="215" mass="22568">MSVKLAPRSLFFAVLAACVLGLLGWYLLRFQARQQEITQIQGELDTTRLTAAAYRAAQRDLPELEATVARLEVERDAFLRALPATAQFGTVLDEVRRNVSAAGAELTTFTVQSGAGEGLPGGVRPINLNLGVSGQFAQVFRALRSLETMNRFANVGGVGLQLPQATSYNPTLEGTLNLTVYTFDPQAAQGGTPGTGGAAPEAPAAPPAAPEGGVQ</sequence>